<keyword evidence="1" id="KW-0812">Transmembrane</keyword>
<protein>
    <submittedName>
        <fullName evidence="2">Uncharacterized protein</fullName>
    </submittedName>
</protein>
<dbReference type="EMBL" id="FUZA01000004">
    <property type="protein sequence ID" value="SKC00666.1"/>
    <property type="molecule type" value="Genomic_DNA"/>
</dbReference>
<sequence>MFETLTIYFAKKPVPCFAVIITLLPLTLIFVRKAYLDPSFKLLVFYLLLKFAIDIFMVHSAALQKNNIIYYNLSIPLYYCLISGMFYYKLSGTYSRKIVVYSMLVFSSFCIWEIFNANSNIRDLYNHRAVLYSKTIEGVLINSWILLYFYELIKSLRIPNLLNFPFFWVCSGLLLYYSSFIFIAPALHYTATWSGSLDLGVTRIIPYIFEILSAIMFSVGIYHFSAADYAKQ</sequence>
<dbReference type="STRING" id="651661.SAMN05660293_03537"/>
<evidence type="ECO:0000256" key="1">
    <source>
        <dbReference type="SAM" id="Phobius"/>
    </source>
</evidence>
<evidence type="ECO:0000313" key="2">
    <source>
        <dbReference type="EMBL" id="SKC00666.1"/>
    </source>
</evidence>
<keyword evidence="1" id="KW-1133">Transmembrane helix</keyword>
<evidence type="ECO:0000313" key="3">
    <source>
        <dbReference type="Proteomes" id="UP000190897"/>
    </source>
</evidence>
<feature type="transmembrane region" description="Helical" evidence="1">
    <location>
        <begin position="12"/>
        <end position="31"/>
    </location>
</feature>
<dbReference type="Proteomes" id="UP000190897">
    <property type="component" value="Unassembled WGS sequence"/>
</dbReference>
<organism evidence="2 3">
    <name type="scientific">Dyadobacter psychrophilus</name>
    <dbReference type="NCBI Taxonomy" id="651661"/>
    <lineage>
        <taxon>Bacteria</taxon>
        <taxon>Pseudomonadati</taxon>
        <taxon>Bacteroidota</taxon>
        <taxon>Cytophagia</taxon>
        <taxon>Cytophagales</taxon>
        <taxon>Spirosomataceae</taxon>
        <taxon>Dyadobacter</taxon>
    </lineage>
</organism>
<dbReference type="OrthoDB" id="946849at2"/>
<feature type="transmembrane region" description="Helical" evidence="1">
    <location>
        <begin position="162"/>
        <end position="184"/>
    </location>
</feature>
<feature type="transmembrane region" description="Helical" evidence="1">
    <location>
        <begin position="43"/>
        <end position="62"/>
    </location>
</feature>
<feature type="transmembrane region" description="Helical" evidence="1">
    <location>
        <begin position="68"/>
        <end position="86"/>
    </location>
</feature>
<keyword evidence="1" id="KW-0472">Membrane</keyword>
<feature type="transmembrane region" description="Helical" evidence="1">
    <location>
        <begin position="204"/>
        <end position="224"/>
    </location>
</feature>
<name>A0A1T5FWX6_9BACT</name>
<reference evidence="3" key="1">
    <citation type="submission" date="2017-02" db="EMBL/GenBank/DDBJ databases">
        <authorList>
            <person name="Varghese N."/>
            <person name="Submissions S."/>
        </authorList>
    </citation>
    <scope>NUCLEOTIDE SEQUENCE [LARGE SCALE GENOMIC DNA]</scope>
    <source>
        <strain evidence="3">DSM 22270</strain>
    </source>
</reference>
<gene>
    <name evidence="2" type="ORF">SAMN05660293_03537</name>
</gene>
<dbReference type="AlphaFoldDB" id="A0A1T5FWX6"/>
<proteinExistence type="predicted"/>
<accession>A0A1T5FWX6</accession>
<keyword evidence="3" id="KW-1185">Reference proteome</keyword>
<feature type="transmembrane region" description="Helical" evidence="1">
    <location>
        <begin position="98"/>
        <end position="117"/>
    </location>
</feature>